<keyword evidence="7" id="KW-1185">Reference proteome</keyword>
<dbReference type="PANTHER" id="PTHR45674">
    <property type="entry name" value="DNA LIGASE 1/3 FAMILY MEMBER"/>
    <property type="match status" value="1"/>
</dbReference>
<dbReference type="Gene3D" id="3.30.470.30">
    <property type="entry name" value="DNA ligase/mRNA capping enzyme"/>
    <property type="match status" value="1"/>
</dbReference>
<dbReference type="GO" id="GO:0006310">
    <property type="term" value="P:DNA recombination"/>
    <property type="evidence" value="ECO:0007669"/>
    <property type="project" value="InterPro"/>
</dbReference>
<dbReference type="Pfam" id="PF04679">
    <property type="entry name" value="DNA_ligase_A_C"/>
    <property type="match status" value="1"/>
</dbReference>
<dbReference type="Gene3D" id="2.40.50.140">
    <property type="entry name" value="Nucleic acid-binding proteins"/>
    <property type="match status" value="1"/>
</dbReference>
<reference evidence="6 7" key="1">
    <citation type="submission" date="2020-01" db="EMBL/GenBank/DDBJ databases">
        <authorList>
            <person name="Gulvik C.A."/>
            <person name="Batra D.G."/>
        </authorList>
    </citation>
    <scope>NUCLEOTIDE SEQUENCE [LARGE SCALE GENOMIC DNA]</scope>
    <source>
        <strain evidence="6 7">W9323</strain>
    </source>
</reference>
<dbReference type="PROSITE" id="PS50160">
    <property type="entry name" value="DNA_LIGASE_A3"/>
    <property type="match status" value="1"/>
</dbReference>
<gene>
    <name evidence="6" type="ORF">GXN76_07730</name>
</gene>
<evidence type="ECO:0000256" key="1">
    <source>
        <dbReference type="ARBA" id="ARBA00007572"/>
    </source>
</evidence>
<dbReference type="EMBL" id="CP048104">
    <property type="protein sequence ID" value="QKG84377.1"/>
    <property type="molecule type" value="Genomic_DNA"/>
</dbReference>
<organism evidence="6 7">
    <name type="scientific">Kroppenstedtia pulmonis</name>
    <dbReference type="NCBI Taxonomy" id="1380685"/>
    <lineage>
        <taxon>Bacteria</taxon>
        <taxon>Bacillati</taxon>
        <taxon>Bacillota</taxon>
        <taxon>Bacilli</taxon>
        <taxon>Bacillales</taxon>
        <taxon>Thermoactinomycetaceae</taxon>
        <taxon>Kroppenstedtia</taxon>
    </lineage>
</organism>
<dbReference type="Gene3D" id="3.30.1490.70">
    <property type="match status" value="1"/>
</dbReference>
<sequence length="305" mass="35652">MADKRWMTPMEPVTRKDIFQDTDFLYQVKWDGVRMIADNSDTLRLINRRGNERTEQYCEIAEAIREVSLPTSVLDGEIVVLHEGKADFYRLLKRELASHPQKIANLRRDIPVVFIVFDCLMVQNEKLLQCPLAERQERLYELLSAHPHPLIHYCDSFDDGIGLWKETEKRKWEGVVMKHRASLYHPGQKHPSWIKIKHFRHMIVYVAGVTFRGGIVNSLLLGKKEESGWVYIGRAGSGLDERERYLLTKWVEHIKQPHPSVLNPPRDRHREITWVKPALAVEVRYLDWTLSGTLRSPTIVGFRNP</sequence>
<dbReference type="Proteomes" id="UP000503088">
    <property type="component" value="Chromosome"/>
</dbReference>
<protein>
    <recommendedName>
        <fullName evidence="2">DNA ligase (ATP)</fullName>
        <ecNumber evidence="2">6.5.1.1</ecNumber>
    </recommendedName>
</protein>
<evidence type="ECO:0000256" key="4">
    <source>
        <dbReference type="ARBA" id="ARBA00034003"/>
    </source>
</evidence>
<keyword evidence="3" id="KW-0436">Ligase</keyword>
<dbReference type="GO" id="GO:0003910">
    <property type="term" value="F:DNA ligase (ATP) activity"/>
    <property type="evidence" value="ECO:0007669"/>
    <property type="project" value="UniProtKB-EC"/>
</dbReference>
<dbReference type="InterPro" id="IPR050191">
    <property type="entry name" value="ATP-dep_DNA_ligase"/>
</dbReference>
<dbReference type="KEGG" id="kpul:GXN76_07730"/>
<dbReference type="InterPro" id="IPR012309">
    <property type="entry name" value="DNA_ligase_ATP-dep_C"/>
</dbReference>
<dbReference type="CDD" id="cd07906">
    <property type="entry name" value="Adenylation_DNA_ligase_LigD_LigC"/>
    <property type="match status" value="1"/>
</dbReference>
<evidence type="ECO:0000256" key="2">
    <source>
        <dbReference type="ARBA" id="ARBA00012727"/>
    </source>
</evidence>
<accession>A0A7D4CVL9</accession>
<dbReference type="AlphaFoldDB" id="A0A7D4CVL9"/>
<dbReference type="PANTHER" id="PTHR45674:SF4">
    <property type="entry name" value="DNA LIGASE 1"/>
    <property type="match status" value="1"/>
</dbReference>
<dbReference type="InterPro" id="IPR012310">
    <property type="entry name" value="DNA_ligase_ATP-dep_cent"/>
</dbReference>
<comment type="similarity">
    <text evidence="1">Belongs to the ATP-dependent DNA ligase family.</text>
</comment>
<proteinExistence type="inferred from homology"/>
<dbReference type="InterPro" id="IPR012340">
    <property type="entry name" value="NA-bd_OB-fold"/>
</dbReference>
<evidence type="ECO:0000313" key="6">
    <source>
        <dbReference type="EMBL" id="QKG84377.1"/>
    </source>
</evidence>
<dbReference type="Pfam" id="PF01068">
    <property type="entry name" value="DNA_ligase_A_M"/>
    <property type="match status" value="1"/>
</dbReference>
<dbReference type="GO" id="GO:0005524">
    <property type="term" value="F:ATP binding"/>
    <property type="evidence" value="ECO:0007669"/>
    <property type="project" value="InterPro"/>
</dbReference>
<dbReference type="SUPFAM" id="SSF50249">
    <property type="entry name" value="Nucleic acid-binding proteins"/>
    <property type="match status" value="1"/>
</dbReference>
<evidence type="ECO:0000256" key="3">
    <source>
        <dbReference type="ARBA" id="ARBA00022598"/>
    </source>
</evidence>
<dbReference type="RefSeq" id="WP_173222011.1">
    <property type="nucleotide sequence ID" value="NZ_CP048104.1"/>
</dbReference>
<name>A0A7D4CVL9_9BACL</name>
<dbReference type="CDD" id="cd07971">
    <property type="entry name" value="OBF_DNA_ligase_LigD"/>
    <property type="match status" value="1"/>
</dbReference>
<comment type="catalytic activity">
    <reaction evidence="4">
        <text>ATP + (deoxyribonucleotide)n-3'-hydroxyl + 5'-phospho-(deoxyribonucleotide)m = (deoxyribonucleotide)n+m + AMP + diphosphate.</text>
        <dbReference type="EC" id="6.5.1.1"/>
    </reaction>
</comment>
<feature type="domain" description="ATP-dependent DNA ligase family profile" evidence="5">
    <location>
        <begin position="105"/>
        <end position="197"/>
    </location>
</feature>
<dbReference type="SUPFAM" id="SSF56091">
    <property type="entry name" value="DNA ligase/mRNA capping enzyme, catalytic domain"/>
    <property type="match status" value="1"/>
</dbReference>
<evidence type="ECO:0000313" key="7">
    <source>
        <dbReference type="Proteomes" id="UP000503088"/>
    </source>
</evidence>
<dbReference type="GO" id="GO:0006281">
    <property type="term" value="P:DNA repair"/>
    <property type="evidence" value="ECO:0007669"/>
    <property type="project" value="InterPro"/>
</dbReference>
<dbReference type="EC" id="6.5.1.1" evidence="2"/>
<evidence type="ECO:0000259" key="5">
    <source>
        <dbReference type="PROSITE" id="PS50160"/>
    </source>
</evidence>